<accession>A0A931LYM4</accession>
<protein>
    <submittedName>
        <fullName evidence="2">Uncharacterized protein</fullName>
    </submittedName>
</protein>
<dbReference type="AlphaFoldDB" id="A0A931LYM4"/>
<feature type="compositionally biased region" description="Pro residues" evidence="1">
    <location>
        <begin position="443"/>
        <end position="457"/>
    </location>
</feature>
<feature type="region of interest" description="Disordered" evidence="1">
    <location>
        <begin position="413"/>
        <end position="465"/>
    </location>
</feature>
<evidence type="ECO:0000256" key="1">
    <source>
        <dbReference type="SAM" id="MobiDB-lite"/>
    </source>
</evidence>
<sequence>MLVFAGIAGGIALALWTRKLIALDPFAAMARPDPGLGLGIGIRLDDVDFRHYHDKELTLKARIARLDVLRDRQSFDFFDVRDGWCNTRYGPFQFETQRASWNAASQQVRGLSAARVFDKNMDLVVPSFAVDQRLGLLSAPGRITGRLYDGQLVAYNLRYTLKDGSYEVGPAEWEGMLALTQDDGKEAKRTRWKIKSDGVVTHKDDLERWPNGEATDGDVLVKAQLIERKVSTDVVTATGKVVYFSQKTNLSCDKAVIYRKEKRSVFTGTVNMLLKPESEQDKPLKIEEIPPFRPLVPDEVAKGRPPAPPVADKKMDDELRSGKVRKYPVVALAEKIEYWYEKGKRHAIITGNPQARQELPGGRWRHAWSPKGLYDGEKETLRLVSAEGKKDTRVRSSLGDDLVCAWFELSTKDGDDRWTASGLEGDVYPDEEEVPLTKEKKGAPPPKEPAKPQPPPLKGRLHGKG</sequence>
<proteinExistence type="predicted"/>
<dbReference type="Gene3D" id="2.60.450.10">
    <property type="entry name" value="Lipopolysaccharide (LPS) transport protein A like domain"/>
    <property type="match status" value="1"/>
</dbReference>
<feature type="region of interest" description="Disordered" evidence="1">
    <location>
        <begin position="295"/>
        <end position="314"/>
    </location>
</feature>
<dbReference type="EMBL" id="JACOSL010000003">
    <property type="protein sequence ID" value="MBI1755561.1"/>
    <property type="molecule type" value="Genomic_DNA"/>
</dbReference>
<dbReference type="Proteomes" id="UP000727962">
    <property type="component" value="Unassembled WGS sequence"/>
</dbReference>
<organism evidence="2 3">
    <name type="scientific">Fimbriimonas ginsengisoli</name>
    <dbReference type="NCBI Taxonomy" id="1005039"/>
    <lineage>
        <taxon>Bacteria</taxon>
        <taxon>Bacillati</taxon>
        <taxon>Armatimonadota</taxon>
        <taxon>Fimbriimonadia</taxon>
        <taxon>Fimbriimonadales</taxon>
        <taxon>Fimbriimonadaceae</taxon>
        <taxon>Fimbriimonas</taxon>
    </lineage>
</organism>
<evidence type="ECO:0000313" key="2">
    <source>
        <dbReference type="EMBL" id="MBI1755561.1"/>
    </source>
</evidence>
<evidence type="ECO:0000313" key="3">
    <source>
        <dbReference type="Proteomes" id="UP000727962"/>
    </source>
</evidence>
<name>A0A931LYM4_FIMGI</name>
<comment type="caution">
    <text evidence="2">The sequence shown here is derived from an EMBL/GenBank/DDBJ whole genome shotgun (WGS) entry which is preliminary data.</text>
</comment>
<gene>
    <name evidence="2" type="ORF">HYR64_00450</name>
</gene>
<reference evidence="2" key="1">
    <citation type="submission" date="2020-07" db="EMBL/GenBank/DDBJ databases">
        <title>Huge and variable diversity of episymbiotic CPR bacteria and DPANN archaea in groundwater ecosystems.</title>
        <authorList>
            <person name="He C.Y."/>
            <person name="Keren R."/>
            <person name="Whittaker M."/>
            <person name="Farag I.F."/>
            <person name="Doudna J."/>
            <person name="Cate J.H.D."/>
            <person name="Banfield J.F."/>
        </authorList>
    </citation>
    <scope>NUCLEOTIDE SEQUENCE</scope>
    <source>
        <strain evidence="2">NC_groundwater_17_Pr7_B-0.1um_64_12</strain>
    </source>
</reference>